<dbReference type="Proteomes" id="UP000198287">
    <property type="component" value="Unassembled WGS sequence"/>
</dbReference>
<dbReference type="InterPro" id="IPR029045">
    <property type="entry name" value="ClpP/crotonase-like_dom_sf"/>
</dbReference>
<accession>A0A226E4R9</accession>
<dbReference type="OMA" id="SCDMVVC"/>
<keyword evidence="2" id="KW-0276">Fatty acid metabolism</keyword>
<dbReference type="GO" id="GO:0005739">
    <property type="term" value="C:mitochondrion"/>
    <property type="evidence" value="ECO:0007669"/>
    <property type="project" value="UniProtKB-SubCell"/>
</dbReference>
<dbReference type="PANTHER" id="PTHR43602">
    <property type="match status" value="1"/>
</dbReference>
<dbReference type="EMBL" id="LNIX01000007">
    <property type="protein sequence ID" value="OXA51901.1"/>
    <property type="molecule type" value="Genomic_DNA"/>
</dbReference>
<dbReference type="OrthoDB" id="2139957at2759"/>
<dbReference type="STRING" id="158441.A0A226E4R9"/>
<dbReference type="AlphaFoldDB" id="A0A226E4R9"/>
<evidence type="ECO:0000256" key="2">
    <source>
        <dbReference type="ARBA" id="ARBA00022832"/>
    </source>
</evidence>
<dbReference type="PANTHER" id="PTHR43602:SF1">
    <property type="entry name" value="ENOYL-COA HYDRATASE DOMAIN-CONTAINING PROTEIN 3, MITOCHONDRIAL"/>
    <property type="match status" value="1"/>
</dbReference>
<evidence type="ECO:0000256" key="7">
    <source>
        <dbReference type="ARBA" id="ARBA00040545"/>
    </source>
</evidence>
<evidence type="ECO:0000256" key="4">
    <source>
        <dbReference type="ARBA" id="ARBA00023098"/>
    </source>
</evidence>
<reference evidence="8 9" key="1">
    <citation type="submission" date="2015-12" db="EMBL/GenBank/DDBJ databases">
        <title>The genome of Folsomia candida.</title>
        <authorList>
            <person name="Faddeeva A."/>
            <person name="Derks M.F."/>
            <person name="Anvar Y."/>
            <person name="Smit S."/>
            <person name="Van Straalen N."/>
            <person name="Roelofs D."/>
        </authorList>
    </citation>
    <scope>NUCLEOTIDE SEQUENCE [LARGE SCALE GENOMIC DNA]</scope>
    <source>
        <strain evidence="8 9">VU population</strain>
        <tissue evidence="8">Whole body</tissue>
    </source>
</reference>
<protein>
    <recommendedName>
        <fullName evidence="7">Enoyl-CoA hydratase domain-containing protein 3, mitochondrial</fullName>
    </recommendedName>
</protein>
<keyword evidence="4" id="KW-0443">Lipid metabolism</keyword>
<dbReference type="InterPro" id="IPR001753">
    <property type="entry name" value="Enoyl-CoA_hydra/iso"/>
</dbReference>
<evidence type="ECO:0000256" key="1">
    <source>
        <dbReference type="ARBA" id="ARBA00004173"/>
    </source>
</evidence>
<evidence type="ECO:0000256" key="3">
    <source>
        <dbReference type="ARBA" id="ARBA00022946"/>
    </source>
</evidence>
<dbReference type="Pfam" id="PF00378">
    <property type="entry name" value="ECH_1"/>
    <property type="match status" value="1"/>
</dbReference>
<dbReference type="Gene3D" id="1.10.12.10">
    <property type="entry name" value="Lyase 2-enoyl-coa Hydratase, Chain A, domain 2"/>
    <property type="match status" value="1"/>
</dbReference>
<comment type="function">
    <text evidence="6">May play a role in fatty acid biosynthesis and insulin sensitivity.</text>
</comment>
<keyword evidence="9" id="KW-1185">Reference proteome</keyword>
<evidence type="ECO:0000256" key="5">
    <source>
        <dbReference type="ARBA" id="ARBA00023128"/>
    </source>
</evidence>
<name>A0A226E4R9_FOLCA</name>
<comment type="caution">
    <text evidence="8">The sequence shown here is derived from an EMBL/GenBank/DDBJ whole genome shotgun (WGS) entry which is preliminary data.</text>
</comment>
<sequence>MGLMLKLRFQNMLSLRRTINTASVGGSTLLKVEQINGLRKITMSDTKTRNALSMQMMDELISNIERNQSDERLRSIMITSVPGPVFSAGHNLKELTSNKGIDQQRAIFAKCNQLMITIRKSEVPVFAVVYGLAAAAGCQLVAACDFAIATEKAKFSTPGANFGVFCSTPGISVARSVNRSLAAYMVLTGLPLNSQEALQAGLVSKVFPEDTIEDSVQQIHNSIRSKSRSIIKLGKEFFYKQIEMGYEEALKEGAEVMVQNLQYQDSQEGLDSFKEKRKPVWSHTDDKVKM</sequence>
<dbReference type="Gene3D" id="3.90.226.10">
    <property type="entry name" value="2-enoyl-CoA Hydratase, Chain A, domain 1"/>
    <property type="match status" value="1"/>
</dbReference>
<comment type="subcellular location">
    <subcellularLocation>
        <location evidence="1">Mitochondrion</location>
    </subcellularLocation>
</comment>
<dbReference type="InterPro" id="IPR014748">
    <property type="entry name" value="Enoyl-CoA_hydra_C"/>
</dbReference>
<dbReference type="CDD" id="cd06558">
    <property type="entry name" value="crotonase-like"/>
    <property type="match status" value="1"/>
</dbReference>
<evidence type="ECO:0000313" key="9">
    <source>
        <dbReference type="Proteomes" id="UP000198287"/>
    </source>
</evidence>
<evidence type="ECO:0000313" key="8">
    <source>
        <dbReference type="EMBL" id="OXA51901.1"/>
    </source>
</evidence>
<dbReference type="SUPFAM" id="SSF52096">
    <property type="entry name" value="ClpP/crotonase"/>
    <property type="match status" value="1"/>
</dbReference>
<proteinExistence type="predicted"/>
<organism evidence="8 9">
    <name type="scientific">Folsomia candida</name>
    <name type="common">Springtail</name>
    <dbReference type="NCBI Taxonomy" id="158441"/>
    <lineage>
        <taxon>Eukaryota</taxon>
        <taxon>Metazoa</taxon>
        <taxon>Ecdysozoa</taxon>
        <taxon>Arthropoda</taxon>
        <taxon>Hexapoda</taxon>
        <taxon>Collembola</taxon>
        <taxon>Entomobryomorpha</taxon>
        <taxon>Isotomoidea</taxon>
        <taxon>Isotomidae</taxon>
        <taxon>Proisotominae</taxon>
        <taxon>Folsomia</taxon>
    </lineage>
</organism>
<keyword evidence="5" id="KW-0496">Mitochondrion</keyword>
<gene>
    <name evidence="8" type="ORF">Fcan01_13088</name>
</gene>
<dbReference type="GO" id="GO:0006631">
    <property type="term" value="P:fatty acid metabolic process"/>
    <property type="evidence" value="ECO:0007669"/>
    <property type="project" value="UniProtKB-KW"/>
</dbReference>
<evidence type="ECO:0000256" key="6">
    <source>
        <dbReference type="ARBA" id="ARBA00037410"/>
    </source>
</evidence>
<keyword evidence="3" id="KW-0809">Transit peptide</keyword>
<dbReference type="InterPro" id="IPR052377">
    <property type="entry name" value="Mitochondrial_ECH-domain"/>
</dbReference>
<dbReference type="GO" id="GO:0016836">
    <property type="term" value="F:hydro-lyase activity"/>
    <property type="evidence" value="ECO:0007669"/>
    <property type="project" value="TreeGrafter"/>
</dbReference>